<dbReference type="OrthoDB" id="9788916at2"/>
<dbReference type="Pfam" id="PF13302">
    <property type="entry name" value="Acetyltransf_3"/>
    <property type="match status" value="1"/>
</dbReference>
<reference evidence="5 6" key="1">
    <citation type="submission" date="2014-04" db="EMBL/GenBank/DDBJ databases">
        <title>Characterization and application of a salt tolerant electro-active bacterium.</title>
        <authorList>
            <person name="Yang L."/>
            <person name="Wei S."/>
            <person name="Tay Q.X.M."/>
        </authorList>
    </citation>
    <scope>NUCLEOTIDE SEQUENCE [LARGE SCALE GENOMIC DNA]</scope>
    <source>
        <strain evidence="5 6">LY1</strain>
    </source>
</reference>
<dbReference type="Gene3D" id="3.40.630.30">
    <property type="match status" value="1"/>
</dbReference>
<keyword evidence="1 5" id="KW-0808">Transferase</keyword>
<dbReference type="PANTHER" id="PTHR43792">
    <property type="entry name" value="GNAT FAMILY, PUTATIVE (AFU_ORTHOLOGUE AFUA_3G00765)-RELATED-RELATED"/>
    <property type="match status" value="1"/>
</dbReference>
<accession>A0A074LFV9</accession>
<keyword evidence="6" id="KW-1185">Reference proteome</keyword>
<dbReference type="STRING" id="1048983.EL17_18150"/>
<dbReference type="PANTHER" id="PTHR43792:SF8">
    <property type="entry name" value="[RIBOSOMAL PROTEIN US5]-ALANINE N-ACETYLTRANSFERASE"/>
    <property type="match status" value="1"/>
</dbReference>
<evidence type="ECO:0000256" key="3">
    <source>
        <dbReference type="ARBA" id="ARBA00038502"/>
    </source>
</evidence>
<evidence type="ECO:0000259" key="4">
    <source>
        <dbReference type="Pfam" id="PF13302"/>
    </source>
</evidence>
<organism evidence="5 6">
    <name type="scientific">Anditalea andensis</name>
    <dbReference type="NCBI Taxonomy" id="1048983"/>
    <lineage>
        <taxon>Bacteria</taxon>
        <taxon>Pseudomonadati</taxon>
        <taxon>Bacteroidota</taxon>
        <taxon>Cytophagia</taxon>
        <taxon>Cytophagales</taxon>
        <taxon>Cytophagaceae</taxon>
        <taxon>Anditalea</taxon>
    </lineage>
</organism>
<comment type="similarity">
    <text evidence="3">Belongs to the acetyltransferase family. RimJ subfamily.</text>
</comment>
<evidence type="ECO:0000313" key="5">
    <source>
        <dbReference type="EMBL" id="KEO72662.1"/>
    </source>
</evidence>
<dbReference type="InterPro" id="IPR016181">
    <property type="entry name" value="Acyl_CoA_acyltransferase"/>
</dbReference>
<dbReference type="GO" id="GO:0016747">
    <property type="term" value="F:acyltransferase activity, transferring groups other than amino-acyl groups"/>
    <property type="evidence" value="ECO:0007669"/>
    <property type="project" value="InterPro"/>
</dbReference>
<dbReference type="AlphaFoldDB" id="A0A074LFV9"/>
<dbReference type="Proteomes" id="UP000027821">
    <property type="component" value="Unassembled WGS sequence"/>
</dbReference>
<dbReference type="SUPFAM" id="SSF55729">
    <property type="entry name" value="Acyl-CoA N-acyltransferases (Nat)"/>
    <property type="match status" value="1"/>
</dbReference>
<evidence type="ECO:0000256" key="2">
    <source>
        <dbReference type="ARBA" id="ARBA00023315"/>
    </source>
</evidence>
<dbReference type="InterPro" id="IPR000182">
    <property type="entry name" value="GNAT_dom"/>
</dbReference>
<comment type="caution">
    <text evidence="5">The sequence shown here is derived from an EMBL/GenBank/DDBJ whole genome shotgun (WGS) entry which is preliminary data.</text>
</comment>
<name>A0A074LFV9_9BACT</name>
<protein>
    <submittedName>
        <fullName evidence="5">GNAT family acetyltransferase</fullName>
    </submittedName>
</protein>
<keyword evidence="2" id="KW-0012">Acyltransferase</keyword>
<feature type="domain" description="N-acetyltransferase" evidence="4">
    <location>
        <begin position="11"/>
        <end position="151"/>
    </location>
</feature>
<evidence type="ECO:0000256" key="1">
    <source>
        <dbReference type="ARBA" id="ARBA00022679"/>
    </source>
</evidence>
<evidence type="ECO:0000313" key="6">
    <source>
        <dbReference type="Proteomes" id="UP000027821"/>
    </source>
</evidence>
<sequence>MECLPKIETERLILDELTAADIPYIVSYASNISISAHTLNIPHPYAEKDAIYWINLSIQGLKNKTNFIFAIRLKTSGEFIGGIGLTVDQKFSRAEVGYWIAQSFWNNGYTTEAAKSIIQFGFDKLSLNKITSSHFEKNPASGRVMVKCKMTKEGELKEHIHKNGLFHTLFLYGLTKSEYKTIISTAR</sequence>
<dbReference type="eggNOG" id="COG1670">
    <property type="taxonomic scope" value="Bacteria"/>
</dbReference>
<gene>
    <name evidence="5" type="ORF">EL17_18150</name>
</gene>
<proteinExistence type="inferred from homology"/>
<dbReference type="RefSeq" id="WP_035077363.1">
    <property type="nucleotide sequence ID" value="NZ_JMIH01000024.1"/>
</dbReference>
<dbReference type="InterPro" id="IPR051531">
    <property type="entry name" value="N-acetyltransferase"/>
</dbReference>
<dbReference type="EMBL" id="JMIH01000024">
    <property type="protein sequence ID" value="KEO72662.1"/>
    <property type="molecule type" value="Genomic_DNA"/>
</dbReference>